<dbReference type="NCBIfam" id="TIGR00051">
    <property type="entry name" value="YbgC/FadM family acyl-CoA thioesterase"/>
    <property type="match status" value="1"/>
</dbReference>
<dbReference type="SUPFAM" id="SSF54637">
    <property type="entry name" value="Thioesterase/thiol ester dehydrase-isomerase"/>
    <property type="match status" value="1"/>
</dbReference>
<dbReference type="STRING" id="351605.Gura_4320"/>
<keyword evidence="2" id="KW-0378">Hydrolase</keyword>
<dbReference type="PROSITE" id="PS01328">
    <property type="entry name" value="4HBCOA_THIOESTERASE"/>
    <property type="match status" value="1"/>
</dbReference>
<dbReference type="CDD" id="cd00586">
    <property type="entry name" value="4HBT"/>
    <property type="match status" value="1"/>
</dbReference>
<proteinExistence type="inferred from homology"/>
<sequence length="128" mass="14577">MEIRIYYEDTDAGGVVYHANYLRYFERARTEFMRERGLSVLELHERGCIFPVVRVEVDFRAPARHDDLLRIETEVLEVGKTSFILGQQVVRAVDGKLLVAGKVTLVCVGPEMKAKRLPDELVQVLTGV</sequence>
<evidence type="ECO:0000256" key="2">
    <source>
        <dbReference type="ARBA" id="ARBA00022801"/>
    </source>
</evidence>
<dbReference type="Proteomes" id="UP000006695">
    <property type="component" value="Chromosome"/>
</dbReference>
<dbReference type="InterPro" id="IPR050563">
    <property type="entry name" value="4-hydroxybenzoyl-CoA_TE"/>
</dbReference>
<name>A5G9J5_GEOUR</name>
<accession>A5G9J5</accession>
<dbReference type="NCBIfam" id="TIGR02799">
    <property type="entry name" value="thio_ybgC"/>
    <property type="match status" value="1"/>
</dbReference>
<evidence type="ECO:0000313" key="3">
    <source>
        <dbReference type="EMBL" id="ABQ28463.1"/>
    </source>
</evidence>
<evidence type="ECO:0000313" key="4">
    <source>
        <dbReference type="Proteomes" id="UP000006695"/>
    </source>
</evidence>
<dbReference type="InterPro" id="IPR006684">
    <property type="entry name" value="YbgC/YbaW"/>
</dbReference>
<keyword evidence="4" id="KW-1185">Reference proteome</keyword>
<dbReference type="OrthoDB" id="9808429at2"/>
<dbReference type="PANTHER" id="PTHR31793">
    <property type="entry name" value="4-HYDROXYBENZOYL-COA THIOESTERASE FAMILY MEMBER"/>
    <property type="match status" value="1"/>
</dbReference>
<dbReference type="InterPro" id="IPR014166">
    <property type="entry name" value="Tol-Pal_acyl-CoA_thioesterase"/>
</dbReference>
<protein>
    <submittedName>
        <fullName evidence="3">Thioesterase superfamily protein</fullName>
    </submittedName>
</protein>
<evidence type="ECO:0000256" key="1">
    <source>
        <dbReference type="ARBA" id="ARBA00005953"/>
    </source>
</evidence>
<dbReference type="InterPro" id="IPR008272">
    <property type="entry name" value="HB-CoA_thioesterase_AS"/>
</dbReference>
<dbReference type="KEGG" id="gur:Gura_4320"/>
<dbReference type="AlphaFoldDB" id="A5G9J5"/>
<gene>
    <name evidence="3" type="ordered locus">Gura_4320</name>
</gene>
<reference evidence="3 4" key="1">
    <citation type="submission" date="2007-05" db="EMBL/GenBank/DDBJ databases">
        <title>Complete sequence of Geobacter uraniireducens Rf4.</title>
        <authorList>
            <consortium name="US DOE Joint Genome Institute"/>
            <person name="Copeland A."/>
            <person name="Lucas S."/>
            <person name="Lapidus A."/>
            <person name="Barry K."/>
            <person name="Detter J.C."/>
            <person name="Glavina del Rio T."/>
            <person name="Hammon N."/>
            <person name="Israni S."/>
            <person name="Dalin E."/>
            <person name="Tice H."/>
            <person name="Pitluck S."/>
            <person name="Chertkov O."/>
            <person name="Brettin T."/>
            <person name="Bruce D."/>
            <person name="Han C."/>
            <person name="Schmutz J."/>
            <person name="Larimer F."/>
            <person name="Land M."/>
            <person name="Hauser L."/>
            <person name="Kyrpides N."/>
            <person name="Mikhailova N."/>
            <person name="Shelobolina E."/>
            <person name="Aklujkar M."/>
            <person name="Lovley D."/>
            <person name="Richardson P."/>
        </authorList>
    </citation>
    <scope>NUCLEOTIDE SEQUENCE [LARGE SCALE GENOMIC DNA]</scope>
    <source>
        <strain evidence="3 4">Rf4</strain>
    </source>
</reference>
<dbReference type="PIRSF" id="PIRSF003230">
    <property type="entry name" value="YbgC"/>
    <property type="match status" value="1"/>
</dbReference>
<dbReference type="FunFam" id="3.10.129.10:FF:000004">
    <property type="entry name" value="Tol-pal system-associated acyl-CoA thioesterase"/>
    <property type="match status" value="1"/>
</dbReference>
<dbReference type="PANTHER" id="PTHR31793:SF37">
    <property type="entry name" value="ACYL-COA THIOESTER HYDROLASE YBGC"/>
    <property type="match status" value="1"/>
</dbReference>
<dbReference type="HOGENOM" id="CLU_101141_7_2_7"/>
<dbReference type="Pfam" id="PF13279">
    <property type="entry name" value="4HBT_2"/>
    <property type="match status" value="1"/>
</dbReference>
<dbReference type="EMBL" id="CP000698">
    <property type="protein sequence ID" value="ABQ28463.1"/>
    <property type="molecule type" value="Genomic_DNA"/>
</dbReference>
<dbReference type="Gene3D" id="3.10.129.10">
    <property type="entry name" value="Hotdog Thioesterase"/>
    <property type="match status" value="1"/>
</dbReference>
<dbReference type="RefSeq" id="WP_011941093.1">
    <property type="nucleotide sequence ID" value="NC_009483.1"/>
</dbReference>
<dbReference type="InterPro" id="IPR029069">
    <property type="entry name" value="HotDog_dom_sf"/>
</dbReference>
<organism evidence="3 4">
    <name type="scientific">Geotalea uraniireducens (strain Rf4)</name>
    <name type="common">Geobacter uraniireducens</name>
    <dbReference type="NCBI Taxonomy" id="351605"/>
    <lineage>
        <taxon>Bacteria</taxon>
        <taxon>Pseudomonadati</taxon>
        <taxon>Thermodesulfobacteriota</taxon>
        <taxon>Desulfuromonadia</taxon>
        <taxon>Geobacterales</taxon>
        <taxon>Geobacteraceae</taxon>
        <taxon>Geotalea</taxon>
    </lineage>
</organism>
<comment type="similarity">
    <text evidence="1">Belongs to the 4-hydroxybenzoyl-CoA thioesterase family.</text>
</comment>
<dbReference type="GO" id="GO:0047617">
    <property type="term" value="F:fatty acyl-CoA hydrolase activity"/>
    <property type="evidence" value="ECO:0007669"/>
    <property type="project" value="TreeGrafter"/>
</dbReference>